<sequence>MTESSTRHTIRQWTVADSQDTWTVVKLGSKNYINLLFKALLFRRSSALLFSAAMTCVLIKTESNITLAKLFGGILCYCACIYFFTLLGFLYYLYGPPLRDMSDVTGVYLSDPDNNFWVAVCKDRVVGTIAIVKKDKPNFDKNVKKVAWLRRMFVHPNYRRRGIARDLLNSSIEFCRRQGYDAIELITTEVNEHARQLYRHAGFRCVAAKAYPYLCGLISVWTYECIYYL</sequence>
<dbReference type="CDD" id="cd04301">
    <property type="entry name" value="NAT_SF"/>
    <property type="match status" value="1"/>
</dbReference>
<gene>
    <name evidence="4" type="ORF">OCBIM_22004083mg</name>
</gene>
<evidence type="ECO:0000256" key="1">
    <source>
        <dbReference type="ARBA" id="ARBA00022679"/>
    </source>
</evidence>
<accession>A0A0L8HWI6</accession>
<dbReference type="STRING" id="37653.A0A0L8HWI6"/>
<dbReference type="EMBL" id="KQ417133">
    <property type="protein sequence ID" value="KOF93577.1"/>
    <property type="molecule type" value="Genomic_DNA"/>
</dbReference>
<evidence type="ECO:0000256" key="2">
    <source>
        <dbReference type="SAM" id="Phobius"/>
    </source>
</evidence>
<feature type="transmembrane region" description="Helical" evidence="2">
    <location>
        <begin position="71"/>
        <end position="94"/>
    </location>
</feature>
<dbReference type="SUPFAM" id="SSF55729">
    <property type="entry name" value="Acyl-CoA N-acyltransferases (Nat)"/>
    <property type="match status" value="1"/>
</dbReference>
<organism evidence="4">
    <name type="scientific">Octopus bimaculoides</name>
    <name type="common">California two-spotted octopus</name>
    <dbReference type="NCBI Taxonomy" id="37653"/>
    <lineage>
        <taxon>Eukaryota</taxon>
        <taxon>Metazoa</taxon>
        <taxon>Spiralia</taxon>
        <taxon>Lophotrochozoa</taxon>
        <taxon>Mollusca</taxon>
        <taxon>Cephalopoda</taxon>
        <taxon>Coleoidea</taxon>
        <taxon>Octopodiformes</taxon>
        <taxon>Octopoda</taxon>
        <taxon>Incirrata</taxon>
        <taxon>Octopodidae</taxon>
        <taxon>Octopus</taxon>
    </lineage>
</organism>
<dbReference type="PANTHER" id="PTHR13947">
    <property type="entry name" value="GNAT FAMILY N-ACETYLTRANSFERASE"/>
    <property type="match status" value="1"/>
</dbReference>
<proteinExistence type="predicted"/>
<dbReference type="InterPro" id="IPR000182">
    <property type="entry name" value="GNAT_dom"/>
</dbReference>
<reference evidence="4" key="1">
    <citation type="submission" date="2015-07" db="EMBL/GenBank/DDBJ databases">
        <title>MeaNS - Measles Nucleotide Surveillance Program.</title>
        <authorList>
            <person name="Tran T."/>
            <person name="Druce J."/>
        </authorList>
    </citation>
    <scope>NUCLEOTIDE SEQUENCE</scope>
    <source>
        <strain evidence="4">UCB-OBI-ISO-001</strain>
        <tissue evidence="4">Gonad</tissue>
    </source>
</reference>
<name>A0A0L8HWI6_OCTBM</name>
<dbReference type="OrthoDB" id="41532at2759"/>
<dbReference type="KEGG" id="obi:106868182"/>
<keyword evidence="2" id="KW-1133">Transmembrane helix</keyword>
<dbReference type="GO" id="GO:0008080">
    <property type="term" value="F:N-acetyltransferase activity"/>
    <property type="evidence" value="ECO:0007669"/>
    <property type="project" value="InterPro"/>
</dbReference>
<protein>
    <recommendedName>
        <fullName evidence="3">N-acetyltransferase domain-containing protein</fullName>
    </recommendedName>
</protein>
<dbReference type="PANTHER" id="PTHR13947:SF37">
    <property type="entry name" value="LD18367P"/>
    <property type="match status" value="1"/>
</dbReference>
<dbReference type="InterPro" id="IPR050769">
    <property type="entry name" value="NAT_camello-type"/>
</dbReference>
<dbReference type="PROSITE" id="PS51186">
    <property type="entry name" value="GNAT"/>
    <property type="match status" value="1"/>
</dbReference>
<keyword evidence="1" id="KW-0808">Transferase</keyword>
<dbReference type="Gene3D" id="3.40.630.30">
    <property type="match status" value="1"/>
</dbReference>
<dbReference type="InterPro" id="IPR016181">
    <property type="entry name" value="Acyl_CoA_acyltransferase"/>
</dbReference>
<evidence type="ECO:0000313" key="4">
    <source>
        <dbReference type="EMBL" id="KOF93577.1"/>
    </source>
</evidence>
<keyword evidence="2" id="KW-0812">Transmembrane</keyword>
<evidence type="ECO:0000259" key="3">
    <source>
        <dbReference type="PROSITE" id="PS51186"/>
    </source>
</evidence>
<feature type="domain" description="N-acetyltransferase" evidence="3">
    <location>
        <begin position="65"/>
        <end position="224"/>
    </location>
</feature>
<keyword evidence="2" id="KW-0472">Membrane</keyword>
<dbReference type="Pfam" id="PF00583">
    <property type="entry name" value="Acetyltransf_1"/>
    <property type="match status" value="1"/>
</dbReference>
<dbReference type="AlphaFoldDB" id="A0A0L8HWI6"/>